<keyword evidence="4" id="KW-0547">Nucleotide-binding</keyword>
<dbReference type="PANTHER" id="PTHR11538:SF41">
    <property type="entry name" value="PHENYLALANINE--TRNA LIGASE, MITOCHONDRIAL"/>
    <property type="match status" value="1"/>
</dbReference>
<dbReference type="Pfam" id="PF03147">
    <property type="entry name" value="FDX-ACB"/>
    <property type="match status" value="1"/>
</dbReference>
<dbReference type="GO" id="GO:0006432">
    <property type="term" value="P:phenylalanyl-tRNA aminoacylation"/>
    <property type="evidence" value="ECO:0007669"/>
    <property type="project" value="TreeGrafter"/>
</dbReference>
<sequence length="410" mass="47529">MKFYPYLYKVFTMQDDYNIKIDSPKSGKLRAELEKRSDADARRMLRFLDMPDLSRTEGSPLKALIDLVLGISDFKDFDAVQIPEIVPAKESFDLFDFPAEHPARSKSDTYYVNDEYILRTHTTVMWYYYLLSERAKEKLMGEEPVGIFSYGKVYRKDEIDRRHMSVFHQVDGLLLVRKEMKSIVKTDLENVLAKIAKAIFGENIKYRFNDDSFPYTYDSIEMEVLIGGGPDSKRIEDARSTDRQKWVEVLGAGIAQPSVLEKLGVDSKVWGGWAFGFGLERLAIISMELPDIRLLWSEDPRVKKQLKLGNKFKEVSKYPPITRDISFVVANDFVPNNYFDIIRDLGGDLVEQVELLDKYENAAKFGEEKISYTYRIVYRSNERTLVSEEVDVIQNKIYSETAKQFSAELR</sequence>
<dbReference type="GO" id="GO:0004826">
    <property type="term" value="F:phenylalanine-tRNA ligase activity"/>
    <property type="evidence" value="ECO:0007669"/>
    <property type="project" value="UniProtKB-EC"/>
</dbReference>
<dbReference type="GO" id="GO:0000049">
    <property type="term" value="F:tRNA binding"/>
    <property type="evidence" value="ECO:0007669"/>
    <property type="project" value="InterPro"/>
</dbReference>
<dbReference type="EC" id="6.1.1.20" evidence="2"/>
<dbReference type="AlphaFoldDB" id="A0A0G1JYA8"/>
<dbReference type="GO" id="GO:0005524">
    <property type="term" value="F:ATP binding"/>
    <property type="evidence" value="ECO:0007669"/>
    <property type="project" value="UniProtKB-KW"/>
</dbReference>
<accession>A0A0G1JYA8</accession>
<feature type="domain" description="FDX-ACB" evidence="12">
    <location>
        <begin position="316"/>
        <end position="410"/>
    </location>
</feature>
<dbReference type="PROSITE" id="PS51447">
    <property type="entry name" value="FDX_ACB"/>
    <property type="match status" value="1"/>
</dbReference>
<dbReference type="Pfam" id="PF01409">
    <property type="entry name" value="tRNA-synt_2d"/>
    <property type="match status" value="1"/>
</dbReference>
<keyword evidence="5" id="KW-0067">ATP-binding</keyword>
<feature type="domain" description="Aminoacyl-transfer RNA synthetases class-II family profile" evidence="11">
    <location>
        <begin position="70"/>
        <end position="300"/>
    </location>
</feature>
<evidence type="ECO:0000256" key="2">
    <source>
        <dbReference type="ARBA" id="ARBA00012814"/>
    </source>
</evidence>
<reference evidence="13 14" key="1">
    <citation type="journal article" date="2015" name="Nature">
        <title>rRNA introns, odd ribosomes, and small enigmatic genomes across a large radiation of phyla.</title>
        <authorList>
            <person name="Brown C.T."/>
            <person name="Hug L.A."/>
            <person name="Thomas B.C."/>
            <person name="Sharon I."/>
            <person name="Castelle C.J."/>
            <person name="Singh A."/>
            <person name="Wilkins M.J."/>
            <person name="Williams K.H."/>
            <person name="Banfield J.F."/>
        </authorList>
    </citation>
    <scope>NUCLEOTIDE SEQUENCE [LARGE SCALE GENOMIC DNA]</scope>
</reference>
<dbReference type="InterPro" id="IPR005121">
    <property type="entry name" value="Fdx_antiC-bd"/>
</dbReference>
<comment type="similarity">
    <text evidence="1">Belongs to the class-II aminoacyl-tRNA synthetase family.</text>
</comment>
<evidence type="ECO:0000259" key="11">
    <source>
        <dbReference type="PROSITE" id="PS50862"/>
    </source>
</evidence>
<evidence type="ECO:0000256" key="10">
    <source>
        <dbReference type="ARBA" id="ARBA00049255"/>
    </source>
</evidence>
<keyword evidence="8 13" id="KW-0030">Aminoacyl-tRNA synthetase</keyword>
<evidence type="ECO:0000256" key="7">
    <source>
        <dbReference type="ARBA" id="ARBA00022946"/>
    </source>
</evidence>
<dbReference type="SUPFAM" id="SSF54991">
    <property type="entry name" value="Anticodon-binding domain of PheRS"/>
    <property type="match status" value="1"/>
</dbReference>
<comment type="catalytic activity">
    <reaction evidence="10">
        <text>tRNA(Phe) + L-phenylalanine + ATP = L-phenylalanyl-tRNA(Phe) + AMP + diphosphate + H(+)</text>
        <dbReference type="Rhea" id="RHEA:19413"/>
        <dbReference type="Rhea" id="RHEA-COMP:9668"/>
        <dbReference type="Rhea" id="RHEA-COMP:9699"/>
        <dbReference type="ChEBI" id="CHEBI:15378"/>
        <dbReference type="ChEBI" id="CHEBI:30616"/>
        <dbReference type="ChEBI" id="CHEBI:33019"/>
        <dbReference type="ChEBI" id="CHEBI:58095"/>
        <dbReference type="ChEBI" id="CHEBI:78442"/>
        <dbReference type="ChEBI" id="CHEBI:78531"/>
        <dbReference type="ChEBI" id="CHEBI:456215"/>
        <dbReference type="EC" id="6.1.1.20"/>
    </reaction>
</comment>
<dbReference type="PANTHER" id="PTHR11538">
    <property type="entry name" value="PHENYLALANYL-TRNA SYNTHETASE"/>
    <property type="match status" value="1"/>
</dbReference>
<keyword evidence="7" id="KW-0809">Transit peptide</keyword>
<dbReference type="GO" id="GO:0005737">
    <property type="term" value="C:cytoplasm"/>
    <property type="evidence" value="ECO:0007669"/>
    <property type="project" value="TreeGrafter"/>
</dbReference>
<dbReference type="InterPro" id="IPR045864">
    <property type="entry name" value="aa-tRNA-synth_II/BPL/LPL"/>
</dbReference>
<evidence type="ECO:0000256" key="1">
    <source>
        <dbReference type="ARBA" id="ARBA00008226"/>
    </source>
</evidence>
<dbReference type="Gene3D" id="3.30.70.380">
    <property type="entry name" value="Ferrodoxin-fold anticodon-binding domain"/>
    <property type="match status" value="1"/>
</dbReference>
<evidence type="ECO:0000256" key="4">
    <source>
        <dbReference type="ARBA" id="ARBA00022741"/>
    </source>
</evidence>
<name>A0A0G1JYA8_9BACT</name>
<dbReference type="InterPro" id="IPR006195">
    <property type="entry name" value="aa-tRNA-synth_II"/>
</dbReference>
<gene>
    <name evidence="13" type="ORF">UW30_C0022G0004</name>
</gene>
<organism evidence="13 14">
    <name type="scientific">Candidatus Giovannonibacteria bacterium GW2011_GWA2_44_13b</name>
    <dbReference type="NCBI Taxonomy" id="1618647"/>
    <lineage>
        <taxon>Bacteria</taxon>
        <taxon>Candidatus Giovannoniibacteriota</taxon>
    </lineage>
</organism>
<evidence type="ECO:0000313" key="13">
    <source>
        <dbReference type="EMBL" id="KKT40469.1"/>
    </source>
</evidence>
<dbReference type="Proteomes" id="UP000034736">
    <property type="component" value="Unassembled WGS sequence"/>
</dbReference>
<dbReference type="STRING" id="1618647.UW30_C0022G0004"/>
<evidence type="ECO:0000256" key="9">
    <source>
        <dbReference type="ARBA" id="ARBA00031194"/>
    </source>
</evidence>
<evidence type="ECO:0000313" key="14">
    <source>
        <dbReference type="Proteomes" id="UP000034736"/>
    </source>
</evidence>
<dbReference type="PROSITE" id="PS50862">
    <property type="entry name" value="AA_TRNA_LIGASE_II"/>
    <property type="match status" value="1"/>
</dbReference>
<dbReference type="Gene3D" id="3.30.930.10">
    <property type="entry name" value="Bira Bifunctional Protein, Domain 2"/>
    <property type="match status" value="1"/>
</dbReference>
<dbReference type="SMART" id="SM00896">
    <property type="entry name" value="FDX-ACB"/>
    <property type="match status" value="1"/>
</dbReference>
<evidence type="ECO:0000259" key="12">
    <source>
        <dbReference type="PROSITE" id="PS51447"/>
    </source>
</evidence>
<dbReference type="InterPro" id="IPR036690">
    <property type="entry name" value="Fdx_antiC-bd_sf"/>
</dbReference>
<dbReference type="InterPro" id="IPR002319">
    <property type="entry name" value="Phenylalanyl-tRNA_Synthase"/>
</dbReference>
<evidence type="ECO:0000256" key="6">
    <source>
        <dbReference type="ARBA" id="ARBA00022917"/>
    </source>
</evidence>
<evidence type="ECO:0000256" key="8">
    <source>
        <dbReference type="ARBA" id="ARBA00023146"/>
    </source>
</evidence>
<protein>
    <recommendedName>
        <fullName evidence="2">phenylalanine--tRNA ligase</fullName>
        <ecNumber evidence="2">6.1.1.20</ecNumber>
    </recommendedName>
    <alternativeName>
        <fullName evidence="9">Phenylalanyl-tRNA synthetase</fullName>
    </alternativeName>
</protein>
<comment type="caution">
    <text evidence="13">The sequence shown here is derived from an EMBL/GenBank/DDBJ whole genome shotgun (WGS) entry which is preliminary data.</text>
</comment>
<dbReference type="EMBL" id="LCHU01000022">
    <property type="protein sequence ID" value="KKT40469.1"/>
    <property type="molecule type" value="Genomic_DNA"/>
</dbReference>
<keyword evidence="3" id="KW-0436">Ligase</keyword>
<evidence type="ECO:0000256" key="3">
    <source>
        <dbReference type="ARBA" id="ARBA00022598"/>
    </source>
</evidence>
<proteinExistence type="inferred from homology"/>
<evidence type="ECO:0000256" key="5">
    <source>
        <dbReference type="ARBA" id="ARBA00022840"/>
    </source>
</evidence>
<keyword evidence="6" id="KW-0648">Protein biosynthesis</keyword>
<dbReference type="SUPFAM" id="SSF55681">
    <property type="entry name" value="Class II aaRS and biotin synthetases"/>
    <property type="match status" value="1"/>
</dbReference>